<keyword evidence="9" id="KW-0902">Two-component regulatory system</keyword>
<dbReference type="GO" id="GO:0000155">
    <property type="term" value="F:phosphorelay sensor kinase activity"/>
    <property type="evidence" value="ECO:0007669"/>
    <property type="project" value="InterPro"/>
</dbReference>
<evidence type="ECO:0000256" key="3">
    <source>
        <dbReference type="ARBA" id="ARBA00012438"/>
    </source>
</evidence>
<gene>
    <name evidence="14" type="ORF">BN13_260009</name>
</gene>
<name>A0A077M8R0_9MICO</name>
<dbReference type="InterPro" id="IPR003661">
    <property type="entry name" value="HisK_dim/P_dom"/>
</dbReference>
<comment type="caution">
    <text evidence="14">The sequence shown here is derived from an EMBL/GenBank/DDBJ whole genome shotgun (WGS) entry which is preliminary data.</text>
</comment>
<dbReference type="SMART" id="SM00388">
    <property type="entry name" value="HisKA"/>
    <property type="match status" value="1"/>
</dbReference>
<sequence>MRRPRSRWAGVRLRVTASAAIVTALGAVIAATLFLDGLHESLEGSLLTAAQEQADTVDAQLRAGADPRAVSVSSKDDLIIQILDSAGAIVATDHPHVRVPLTSSPGRLQDAQVSGLPDTYAVYARSSIDGKLVLVGLSEEQVDQADRTAFLWVIGSAPIGLALLAWVVWLATGRALRPVEVMRREAEAITAQHLHQRLAEPSGHDEIPRLARTLNDMLDRIDAAQRVQRQFVSDASHELRSPLATLRQLGEVAQRHPEQSDHAAFVRDVLAEESRMEDLVQALLVLARLDDGGTLQADPVDLDDLVFAAATRLRSARPDIRVDVHGVSGGQVIGDPVLLHQVVWNLATNAARHAKTTVRMSVKEVGEVAEVIVEDDGTGIPKEDRERVFARFARLDEARTRDVGGAGLGLAIVAEVVEAMRGRITLDDSDLGGARFTVTWSAESS</sequence>
<evidence type="ECO:0000313" key="15">
    <source>
        <dbReference type="Proteomes" id="UP000035720"/>
    </source>
</evidence>
<dbReference type="InterPro" id="IPR036097">
    <property type="entry name" value="HisK_dim/P_sf"/>
</dbReference>
<keyword evidence="6 11" id="KW-0812">Transmembrane</keyword>
<evidence type="ECO:0000256" key="7">
    <source>
        <dbReference type="ARBA" id="ARBA00022777"/>
    </source>
</evidence>
<feature type="domain" description="HAMP" evidence="13">
    <location>
        <begin position="173"/>
        <end position="226"/>
    </location>
</feature>
<comment type="catalytic activity">
    <reaction evidence="1">
        <text>ATP + protein L-histidine = ADP + protein N-phospho-L-histidine.</text>
        <dbReference type="EC" id="2.7.13.3"/>
    </reaction>
</comment>
<dbReference type="STRING" id="1193518.BN13_260009"/>
<keyword evidence="8 11" id="KW-1133">Transmembrane helix</keyword>
<keyword evidence="7" id="KW-0418">Kinase</keyword>
<dbReference type="OrthoDB" id="9786919at2"/>
<dbReference type="Pfam" id="PF00512">
    <property type="entry name" value="HisKA"/>
    <property type="match status" value="1"/>
</dbReference>
<dbReference type="SMART" id="SM00304">
    <property type="entry name" value="HAMP"/>
    <property type="match status" value="1"/>
</dbReference>
<dbReference type="PROSITE" id="PS50109">
    <property type="entry name" value="HIS_KIN"/>
    <property type="match status" value="1"/>
</dbReference>
<evidence type="ECO:0000256" key="4">
    <source>
        <dbReference type="ARBA" id="ARBA00022553"/>
    </source>
</evidence>
<keyword evidence="5 14" id="KW-0808">Transferase</keyword>
<dbReference type="CDD" id="cd06225">
    <property type="entry name" value="HAMP"/>
    <property type="match status" value="1"/>
</dbReference>
<dbReference type="Gene3D" id="1.10.287.130">
    <property type="match status" value="1"/>
</dbReference>
<proteinExistence type="predicted"/>
<dbReference type="CDD" id="cd00082">
    <property type="entry name" value="HisKA"/>
    <property type="match status" value="1"/>
</dbReference>
<evidence type="ECO:0000256" key="11">
    <source>
        <dbReference type="SAM" id="Phobius"/>
    </source>
</evidence>
<dbReference type="Proteomes" id="UP000035720">
    <property type="component" value="Unassembled WGS sequence"/>
</dbReference>
<comment type="subcellular location">
    <subcellularLocation>
        <location evidence="2">Cell membrane</location>
    </subcellularLocation>
</comment>
<keyword evidence="4" id="KW-0597">Phosphoprotein</keyword>
<dbReference type="SMART" id="SM00387">
    <property type="entry name" value="HATPase_c"/>
    <property type="match status" value="1"/>
</dbReference>
<evidence type="ECO:0000256" key="1">
    <source>
        <dbReference type="ARBA" id="ARBA00000085"/>
    </source>
</evidence>
<evidence type="ECO:0000259" key="12">
    <source>
        <dbReference type="PROSITE" id="PS50109"/>
    </source>
</evidence>
<evidence type="ECO:0000256" key="9">
    <source>
        <dbReference type="ARBA" id="ARBA00023012"/>
    </source>
</evidence>
<dbReference type="InterPro" id="IPR004358">
    <property type="entry name" value="Sig_transdc_His_kin-like_C"/>
</dbReference>
<dbReference type="Gene3D" id="6.10.340.10">
    <property type="match status" value="1"/>
</dbReference>
<evidence type="ECO:0000313" key="14">
    <source>
        <dbReference type="EMBL" id="CCI52964.1"/>
    </source>
</evidence>
<dbReference type="EC" id="2.7.13.3" evidence="3"/>
<organism evidence="14 15">
    <name type="scientific">Nostocoides jenkinsii Ben 74</name>
    <dbReference type="NCBI Taxonomy" id="1193518"/>
    <lineage>
        <taxon>Bacteria</taxon>
        <taxon>Bacillati</taxon>
        <taxon>Actinomycetota</taxon>
        <taxon>Actinomycetes</taxon>
        <taxon>Micrococcales</taxon>
        <taxon>Intrasporangiaceae</taxon>
        <taxon>Nostocoides</taxon>
    </lineage>
</organism>
<dbReference type="InterPro" id="IPR050428">
    <property type="entry name" value="TCS_sensor_his_kinase"/>
</dbReference>
<dbReference type="InterPro" id="IPR005467">
    <property type="entry name" value="His_kinase_dom"/>
</dbReference>
<dbReference type="InterPro" id="IPR036890">
    <property type="entry name" value="HATPase_C_sf"/>
</dbReference>
<dbReference type="Gene3D" id="3.30.565.10">
    <property type="entry name" value="Histidine kinase-like ATPase, C-terminal domain"/>
    <property type="match status" value="1"/>
</dbReference>
<dbReference type="AlphaFoldDB" id="A0A077M8R0"/>
<feature type="transmembrane region" description="Helical" evidence="11">
    <location>
        <begin position="149"/>
        <end position="172"/>
    </location>
</feature>
<accession>A0A077M8R0</accession>
<dbReference type="SUPFAM" id="SSF55874">
    <property type="entry name" value="ATPase domain of HSP90 chaperone/DNA topoisomerase II/histidine kinase"/>
    <property type="match status" value="1"/>
</dbReference>
<dbReference type="PANTHER" id="PTHR45436">
    <property type="entry name" value="SENSOR HISTIDINE KINASE YKOH"/>
    <property type="match status" value="1"/>
</dbReference>
<evidence type="ECO:0000259" key="13">
    <source>
        <dbReference type="PROSITE" id="PS50885"/>
    </source>
</evidence>
<dbReference type="InterPro" id="IPR003594">
    <property type="entry name" value="HATPase_dom"/>
</dbReference>
<evidence type="ECO:0000256" key="5">
    <source>
        <dbReference type="ARBA" id="ARBA00022679"/>
    </source>
</evidence>
<keyword evidence="15" id="KW-1185">Reference proteome</keyword>
<dbReference type="Pfam" id="PF00672">
    <property type="entry name" value="HAMP"/>
    <property type="match status" value="1"/>
</dbReference>
<dbReference type="SUPFAM" id="SSF47384">
    <property type="entry name" value="Homodimeric domain of signal transducing histidine kinase"/>
    <property type="match status" value="1"/>
</dbReference>
<dbReference type="PRINTS" id="PR00344">
    <property type="entry name" value="BCTRLSENSOR"/>
</dbReference>
<dbReference type="PANTHER" id="PTHR45436:SF5">
    <property type="entry name" value="SENSOR HISTIDINE KINASE TRCS"/>
    <property type="match status" value="1"/>
</dbReference>
<dbReference type="GO" id="GO:0005886">
    <property type="term" value="C:plasma membrane"/>
    <property type="evidence" value="ECO:0007669"/>
    <property type="project" value="UniProtKB-SubCell"/>
</dbReference>
<dbReference type="PROSITE" id="PS50885">
    <property type="entry name" value="HAMP"/>
    <property type="match status" value="1"/>
</dbReference>
<evidence type="ECO:0000256" key="2">
    <source>
        <dbReference type="ARBA" id="ARBA00004236"/>
    </source>
</evidence>
<protein>
    <recommendedName>
        <fullName evidence="3">histidine kinase</fullName>
        <ecNumber evidence="3">2.7.13.3</ecNumber>
    </recommendedName>
</protein>
<evidence type="ECO:0000256" key="8">
    <source>
        <dbReference type="ARBA" id="ARBA00022989"/>
    </source>
</evidence>
<dbReference type="EMBL" id="CAJC01000135">
    <property type="protein sequence ID" value="CCI52964.1"/>
    <property type="molecule type" value="Genomic_DNA"/>
</dbReference>
<evidence type="ECO:0000256" key="6">
    <source>
        <dbReference type="ARBA" id="ARBA00022692"/>
    </source>
</evidence>
<dbReference type="SUPFAM" id="SSF158472">
    <property type="entry name" value="HAMP domain-like"/>
    <property type="match status" value="1"/>
</dbReference>
<keyword evidence="10 11" id="KW-0472">Membrane</keyword>
<dbReference type="Pfam" id="PF02518">
    <property type="entry name" value="HATPase_c"/>
    <property type="match status" value="1"/>
</dbReference>
<dbReference type="InterPro" id="IPR003660">
    <property type="entry name" value="HAMP_dom"/>
</dbReference>
<evidence type="ECO:0000256" key="10">
    <source>
        <dbReference type="ARBA" id="ARBA00023136"/>
    </source>
</evidence>
<reference evidence="14 15" key="1">
    <citation type="journal article" date="2013" name="ISME J.">
        <title>A metabolic model for members of the genus Tetrasphaera involved in enhanced biological phosphorus removal.</title>
        <authorList>
            <person name="Kristiansen R."/>
            <person name="Nguyen H.T.T."/>
            <person name="Saunders A.M."/>
            <person name="Nielsen J.L."/>
            <person name="Wimmer R."/>
            <person name="Le V.Q."/>
            <person name="McIlroy S.J."/>
            <person name="Petrovski S."/>
            <person name="Seviour R.J."/>
            <person name="Calteau A."/>
            <person name="Nielsen K.L."/>
            <person name="Nielsen P.H."/>
        </authorList>
    </citation>
    <scope>NUCLEOTIDE SEQUENCE [LARGE SCALE GENOMIC DNA]</scope>
    <source>
        <strain evidence="14 15">Ben 74</strain>
    </source>
</reference>
<feature type="domain" description="Histidine kinase" evidence="12">
    <location>
        <begin position="234"/>
        <end position="444"/>
    </location>
</feature>